<comment type="similarity">
    <text evidence="7">Belongs to the binding-protein-dependent transport system permease family.</text>
</comment>
<evidence type="ECO:0000256" key="6">
    <source>
        <dbReference type="ARBA" id="ARBA00023136"/>
    </source>
</evidence>
<dbReference type="InterPro" id="IPR035906">
    <property type="entry name" value="MetI-like_sf"/>
</dbReference>
<feature type="transmembrane region" description="Helical" evidence="7">
    <location>
        <begin position="214"/>
        <end position="235"/>
    </location>
</feature>
<comment type="caution">
    <text evidence="9">The sequence shown here is derived from an EMBL/GenBank/DDBJ whole genome shotgun (WGS) entry which is preliminary data.</text>
</comment>
<keyword evidence="3" id="KW-1003">Cell membrane</keyword>
<evidence type="ECO:0000256" key="7">
    <source>
        <dbReference type="RuleBase" id="RU363032"/>
    </source>
</evidence>
<accession>A0A494Y426</accession>
<keyword evidence="5 7" id="KW-1133">Transmembrane helix</keyword>
<dbReference type="GO" id="GO:0055085">
    <property type="term" value="P:transmembrane transport"/>
    <property type="evidence" value="ECO:0007669"/>
    <property type="project" value="InterPro"/>
</dbReference>
<sequence>MRNFKNNPVATSIFVLPAVLTFSMIVAYPLISTLLKSFYEWDGITAGTFIGFGNFSRLFKDDLFYTSLRNGFIFALILTVFQLGLGTVMALTILNGKTFGRNTLRRAYFIPVVLSVTVVCQLWLSMYNPEYGLFNKLFELLGISYRQDWLSSMSVTSIIAVTMVSSWQSMGYQMALIYAGAKSIPEHFYEAAKIDGATTFQTHMKITIPLLAETYKICLIFCINAGLNAFAHMQIMTKGGPGTSTYTLTYMMTRSAFRLDEYGYGCAIAVTLVLQCLLVTLIINKFIARERLTY</sequence>
<dbReference type="PROSITE" id="PS50928">
    <property type="entry name" value="ABC_TM1"/>
    <property type="match status" value="1"/>
</dbReference>
<evidence type="ECO:0000259" key="8">
    <source>
        <dbReference type="PROSITE" id="PS50928"/>
    </source>
</evidence>
<feature type="transmembrane region" description="Helical" evidence="7">
    <location>
        <begin position="107"/>
        <end position="129"/>
    </location>
</feature>
<evidence type="ECO:0000313" key="9">
    <source>
        <dbReference type="EMBL" id="RKP57419.1"/>
    </source>
</evidence>
<feature type="transmembrane region" description="Helical" evidence="7">
    <location>
        <begin position="12"/>
        <end position="31"/>
    </location>
</feature>
<dbReference type="OrthoDB" id="42781at2"/>
<organism evidence="9 10">
    <name type="scientific">Cohnella endophytica</name>
    <dbReference type="NCBI Taxonomy" id="2419778"/>
    <lineage>
        <taxon>Bacteria</taxon>
        <taxon>Bacillati</taxon>
        <taxon>Bacillota</taxon>
        <taxon>Bacilli</taxon>
        <taxon>Bacillales</taxon>
        <taxon>Paenibacillaceae</taxon>
        <taxon>Cohnella</taxon>
    </lineage>
</organism>
<keyword evidence="4 7" id="KW-0812">Transmembrane</keyword>
<dbReference type="GO" id="GO:0005886">
    <property type="term" value="C:plasma membrane"/>
    <property type="evidence" value="ECO:0007669"/>
    <property type="project" value="UniProtKB-SubCell"/>
</dbReference>
<evidence type="ECO:0000256" key="1">
    <source>
        <dbReference type="ARBA" id="ARBA00004651"/>
    </source>
</evidence>
<keyword evidence="2 7" id="KW-0813">Transport</keyword>
<dbReference type="AlphaFoldDB" id="A0A494Y426"/>
<evidence type="ECO:0000256" key="3">
    <source>
        <dbReference type="ARBA" id="ARBA00022475"/>
    </source>
</evidence>
<dbReference type="InterPro" id="IPR000515">
    <property type="entry name" value="MetI-like"/>
</dbReference>
<name>A0A494Y426_9BACL</name>
<protein>
    <submittedName>
        <fullName evidence="9">Sugar ABC transporter permease</fullName>
    </submittedName>
</protein>
<gene>
    <name evidence="9" type="ORF">D7Z26_04960</name>
</gene>
<feature type="transmembrane region" description="Helical" evidence="7">
    <location>
        <begin position="262"/>
        <end position="283"/>
    </location>
</feature>
<comment type="subcellular location">
    <subcellularLocation>
        <location evidence="1 7">Cell membrane</location>
        <topology evidence="1 7">Multi-pass membrane protein</topology>
    </subcellularLocation>
</comment>
<dbReference type="PANTHER" id="PTHR30193">
    <property type="entry name" value="ABC TRANSPORTER PERMEASE PROTEIN"/>
    <property type="match status" value="1"/>
</dbReference>
<evidence type="ECO:0000256" key="2">
    <source>
        <dbReference type="ARBA" id="ARBA00022448"/>
    </source>
</evidence>
<proteinExistence type="inferred from homology"/>
<dbReference type="Pfam" id="PF00528">
    <property type="entry name" value="BPD_transp_1"/>
    <property type="match status" value="1"/>
</dbReference>
<dbReference type="InterPro" id="IPR051393">
    <property type="entry name" value="ABC_transporter_permease"/>
</dbReference>
<evidence type="ECO:0000256" key="4">
    <source>
        <dbReference type="ARBA" id="ARBA00022692"/>
    </source>
</evidence>
<evidence type="ECO:0000256" key="5">
    <source>
        <dbReference type="ARBA" id="ARBA00022989"/>
    </source>
</evidence>
<dbReference type="RefSeq" id="WP_120975035.1">
    <property type="nucleotide sequence ID" value="NZ_RBZM01000002.1"/>
</dbReference>
<reference evidence="9 10" key="1">
    <citation type="submission" date="2018-10" db="EMBL/GenBank/DDBJ databases">
        <title>Cohnella sp. M2MS4P-1, whole genome shotgun sequence.</title>
        <authorList>
            <person name="Tuo L."/>
        </authorList>
    </citation>
    <scope>NUCLEOTIDE SEQUENCE [LARGE SCALE GENOMIC DNA]</scope>
    <source>
        <strain evidence="9 10">M2MS4P-1</strain>
    </source>
</reference>
<dbReference type="PANTHER" id="PTHR30193:SF37">
    <property type="entry name" value="INNER MEMBRANE ABC TRANSPORTER PERMEASE PROTEIN YCJO"/>
    <property type="match status" value="1"/>
</dbReference>
<feature type="transmembrane region" description="Helical" evidence="7">
    <location>
        <begin position="149"/>
        <end position="167"/>
    </location>
</feature>
<dbReference type="EMBL" id="RBZM01000002">
    <property type="protein sequence ID" value="RKP57419.1"/>
    <property type="molecule type" value="Genomic_DNA"/>
</dbReference>
<keyword evidence="10" id="KW-1185">Reference proteome</keyword>
<feature type="domain" description="ABC transmembrane type-1" evidence="8">
    <location>
        <begin position="68"/>
        <end position="283"/>
    </location>
</feature>
<dbReference type="CDD" id="cd06261">
    <property type="entry name" value="TM_PBP2"/>
    <property type="match status" value="1"/>
</dbReference>
<dbReference type="Proteomes" id="UP000282076">
    <property type="component" value="Unassembled WGS sequence"/>
</dbReference>
<dbReference type="SUPFAM" id="SSF161098">
    <property type="entry name" value="MetI-like"/>
    <property type="match status" value="1"/>
</dbReference>
<evidence type="ECO:0000313" key="10">
    <source>
        <dbReference type="Proteomes" id="UP000282076"/>
    </source>
</evidence>
<feature type="transmembrane region" description="Helical" evidence="7">
    <location>
        <begin position="72"/>
        <end position="95"/>
    </location>
</feature>
<dbReference type="Gene3D" id="1.10.3720.10">
    <property type="entry name" value="MetI-like"/>
    <property type="match status" value="1"/>
</dbReference>
<keyword evidence="6 7" id="KW-0472">Membrane</keyword>